<dbReference type="AlphaFoldDB" id="A0AB34JXV9"/>
<feature type="compositionally biased region" description="Polar residues" evidence="2">
    <location>
        <begin position="217"/>
        <end position="240"/>
    </location>
</feature>
<reference evidence="4 5" key="1">
    <citation type="journal article" date="2024" name="Science">
        <title>Giant polyketide synthase enzymes in the biosynthesis of giant marine polyether toxins.</title>
        <authorList>
            <person name="Fallon T.R."/>
            <person name="Shende V.V."/>
            <person name="Wierzbicki I.H."/>
            <person name="Pendleton A.L."/>
            <person name="Watervoot N.F."/>
            <person name="Auber R.P."/>
            <person name="Gonzalez D.J."/>
            <person name="Wisecaver J.H."/>
            <person name="Moore B.S."/>
        </authorList>
    </citation>
    <scope>NUCLEOTIDE SEQUENCE [LARGE SCALE GENOMIC DNA]</scope>
    <source>
        <strain evidence="4 5">12B1</strain>
    </source>
</reference>
<keyword evidence="1" id="KW-0479">Metal-binding</keyword>
<dbReference type="Proteomes" id="UP001515480">
    <property type="component" value="Unassembled WGS sequence"/>
</dbReference>
<dbReference type="SUPFAM" id="SSF57850">
    <property type="entry name" value="RING/U-box"/>
    <property type="match status" value="1"/>
</dbReference>
<dbReference type="GO" id="GO:0008270">
    <property type="term" value="F:zinc ion binding"/>
    <property type="evidence" value="ECO:0007669"/>
    <property type="project" value="UniProtKB-KW"/>
</dbReference>
<accession>A0AB34JXV9</accession>
<dbReference type="InterPro" id="IPR013083">
    <property type="entry name" value="Znf_RING/FYVE/PHD"/>
</dbReference>
<feature type="domain" description="RING-type" evidence="3">
    <location>
        <begin position="9"/>
        <end position="48"/>
    </location>
</feature>
<dbReference type="Gene3D" id="3.30.40.10">
    <property type="entry name" value="Zinc/RING finger domain, C3HC4 (zinc finger)"/>
    <property type="match status" value="1"/>
</dbReference>
<dbReference type="PROSITE" id="PS50089">
    <property type="entry name" value="ZF_RING_2"/>
    <property type="match status" value="1"/>
</dbReference>
<keyword evidence="1" id="KW-0863">Zinc-finger</keyword>
<dbReference type="Pfam" id="PF14634">
    <property type="entry name" value="zf-RING_5"/>
    <property type="match status" value="1"/>
</dbReference>
<dbReference type="InterPro" id="IPR042448">
    <property type="entry name" value="CCNB1IP1"/>
</dbReference>
<protein>
    <recommendedName>
        <fullName evidence="3">RING-type domain-containing protein</fullName>
    </recommendedName>
</protein>
<comment type="caution">
    <text evidence="4">The sequence shown here is derived from an EMBL/GenBank/DDBJ whole genome shotgun (WGS) entry which is preliminary data.</text>
</comment>
<gene>
    <name evidence="4" type="ORF">AB1Y20_020763</name>
</gene>
<evidence type="ECO:0000313" key="5">
    <source>
        <dbReference type="Proteomes" id="UP001515480"/>
    </source>
</evidence>
<evidence type="ECO:0000259" key="3">
    <source>
        <dbReference type="PROSITE" id="PS50089"/>
    </source>
</evidence>
<sequence>MAREATLSCNLCWKELQAPFIVTSCGHAFCMEHQDDAKVKESTCPGCNKHVSPKDGMHVAHYKVAGFGDAKVLNGLRPEEALQLVHSCTKFWVDQEANKVQFARYQAKQARAALESQKKQFEEAFLQRSQELQKVQREHSEVLASNEELKSELMLLQEKYQESQRDIRTLKEAMVDLKRKRGSQPESPLHHHEGAAPLRASPHTDRREPHGYRRAASASTHVGCSMGTLRSPSPMSVHQPLRQAQNPFFRPANSSGNRLASFDSSRHGTPFRVGCGLTPRDSSVSPARVSTSSLFDHIGRR</sequence>
<evidence type="ECO:0000256" key="2">
    <source>
        <dbReference type="SAM" id="MobiDB-lite"/>
    </source>
</evidence>
<dbReference type="GO" id="GO:0007131">
    <property type="term" value="P:reciprocal meiotic recombination"/>
    <property type="evidence" value="ECO:0007669"/>
    <property type="project" value="InterPro"/>
</dbReference>
<feature type="region of interest" description="Disordered" evidence="2">
    <location>
        <begin position="178"/>
        <end position="240"/>
    </location>
</feature>
<feature type="region of interest" description="Disordered" evidence="2">
    <location>
        <begin position="247"/>
        <end position="266"/>
    </location>
</feature>
<feature type="compositionally biased region" description="Polar residues" evidence="2">
    <location>
        <begin position="247"/>
        <end position="258"/>
    </location>
</feature>
<proteinExistence type="predicted"/>
<evidence type="ECO:0000313" key="4">
    <source>
        <dbReference type="EMBL" id="KAL1525937.1"/>
    </source>
</evidence>
<organism evidence="4 5">
    <name type="scientific">Prymnesium parvum</name>
    <name type="common">Toxic golden alga</name>
    <dbReference type="NCBI Taxonomy" id="97485"/>
    <lineage>
        <taxon>Eukaryota</taxon>
        <taxon>Haptista</taxon>
        <taxon>Haptophyta</taxon>
        <taxon>Prymnesiophyceae</taxon>
        <taxon>Prymnesiales</taxon>
        <taxon>Prymnesiaceae</taxon>
        <taxon>Prymnesium</taxon>
    </lineage>
</organism>
<dbReference type="InterPro" id="IPR001841">
    <property type="entry name" value="Znf_RING"/>
</dbReference>
<keyword evidence="5" id="KW-1185">Reference proteome</keyword>
<feature type="compositionally biased region" description="Basic and acidic residues" evidence="2">
    <location>
        <begin position="202"/>
        <end position="211"/>
    </location>
</feature>
<dbReference type="GO" id="GO:0061630">
    <property type="term" value="F:ubiquitin protein ligase activity"/>
    <property type="evidence" value="ECO:0007669"/>
    <property type="project" value="InterPro"/>
</dbReference>
<dbReference type="PANTHER" id="PTHR14305:SF0">
    <property type="entry name" value="E3 UBIQUITIN-PROTEIN LIGASE CCNB1IP1"/>
    <property type="match status" value="1"/>
</dbReference>
<dbReference type="EMBL" id="JBGBPQ010000004">
    <property type="protein sequence ID" value="KAL1525937.1"/>
    <property type="molecule type" value="Genomic_DNA"/>
</dbReference>
<dbReference type="PANTHER" id="PTHR14305">
    <property type="entry name" value="E3 UBIQUITIN-PROTEIN LIGASE CCNB1IP1"/>
    <property type="match status" value="1"/>
</dbReference>
<evidence type="ECO:0000256" key="1">
    <source>
        <dbReference type="PROSITE-ProRule" id="PRU00175"/>
    </source>
</evidence>
<feature type="compositionally biased region" description="Low complexity" evidence="2">
    <location>
        <begin position="282"/>
        <end position="293"/>
    </location>
</feature>
<dbReference type="GO" id="GO:0000795">
    <property type="term" value="C:synaptonemal complex"/>
    <property type="evidence" value="ECO:0007669"/>
    <property type="project" value="InterPro"/>
</dbReference>
<feature type="region of interest" description="Disordered" evidence="2">
    <location>
        <begin position="277"/>
        <end position="301"/>
    </location>
</feature>
<keyword evidence="1" id="KW-0862">Zinc</keyword>
<name>A0AB34JXV9_PRYPA</name>